<dbReference type="PANTHER" id="PTHR23322">
    <property type="entry name" value="FAS-ASSOCIATED PROTEIN"/>
    <property type="match status" value="1"/>
</dbReference>
<dbReference type="GeneID" id="30981118"/>
<evidence type="ECO:0000313" key="4">
    <source>
        <dbReference type="Proteomes" id="UP000094285"/>
    </source>
</evidence>
<dbReference type="GO" id="GO:0051117">
    <property type="term" value="F:ATPase binding"/>
    <property type="evidence" value="ECO:0007669"/>
    <property type="project" value="EnsemblFungi"/>
</dbReference>
<evidence type="ECO:0000259" key="2">
    <source>
        <dbReference type="PROSITE" id="PS50033"/>
    </source>
</evidence>
<dbReference type="RefSeq" id="XP_020062637.1">
    <property type="nucleotide sequence ID" value="XM_020206981.1"/>
</dbReference>
<dbReference type="Gene3D" id="3.10.20.90">
    <property type="entry name" value="Phosphatidylinositol 3-kinase Catalytic Subunit, Chain A, domain 1"/>
    <property type="match status" value="1"/>
</dbReference>
<dbReference type="InterPro" id="IPR050730">
    <property type="entry name" value="UBX_domain-protein"/>
</dbReference>
<dbReference type="Pfam" id="PF00789">
    <property type="entry name" value="UBX"/>
    <property type="match status" value="1"/>
</dbReference>
<organism evidence="3 4">
    <name type="scientific">Suhomyces tanzawaensis NRRL Y-17324</name>
    <dbReference type="NCBI Taxonomy" id="984487"/>
    <lineage>
        <taxon>Eukaryota</taxon>
        <taxon>Fungi</taxon>
        <taxon>Dikarya</taxon>
        <taxon>Ascomycota</taxon>
        <taxon>Saccharomycotina</taxon>
        <taxon>Pichiomycetes</taxon>
        <taxon>Debaryomycetaceae</taxon>
        <taxon>Suhomyces</taxon>
    </lineage>
</organism>
<proteinExistence type="predicted"/>
<dbReference type="GO" id="GO:0043161">
    <property type="term" value="P:proteasome-mediated ubiquitin-dependent protein catabolic process"/>
    <property type="evidence" value="ECO:0007669"/>
    <property type="project" value="EnsemblFungi"/>
</dbReference>
<keyword evidence="4" id="KW-1185">Reference proteome</keyword>
<dbReference type="Proteomes" id="UP000094285">
    <property type="component" value="Unassembled WGS sequence"/>
</dbReference>
<dbReference type="PANTHER" id="PTHR23322:SF6">
    <property type="entry name" value="UBX DOMAIN-CONTAINING PROTEIN 7"/>
    <property type="match status" value="1"/>
</dbReference>
<protein>
    <recommendedName>
        <fullName evidence="2">UBX domain-containing protein</fullName>
    </recommendedName>
</protein>
<dbReference type="SUPFAM" id="SSF54236">
    <property type="entry name" value="Ubiquitin-like"/>
    <property type="match status" value="1"/>
</dbReference>
<dbReference type="PROSITE" id="PS50033">
    <property type="entry name" value="UBX"/>
    <property type="match status" value="1"/>
</dbReference>
<name>A0A1E4SDD4_9ASCO</name>
<dbReference type="InterPro" id="IPR009060">
    <property type="entry name" value="UBA-like_sf"/>
</dbReference>
<dbReference type="CDD" id="cd14346">
    <property type="entry name" value="UBA_Ubx5_like"/>
    <property type="match status" value="1"/>
</dbReference>
<dbReference type="Gene3D" id="3.40.30.10">
    <property type="entry name" value="Glutaredoxin"/>
    <property type="match status" value="1"/>
</dbReference>
<reference evidence="4" key="1">
    <citation type="submission" date="2016-05" db="EMBL/GenBank/DDBJ databases">
        <title>Comparative genomics of biotechnologically important yeasts.</title>
        <authorList>
            <consortium name="DOE Joint Genome Institute"/>
            <person name="Riley R."/>
            <person name="Haridas S."/>
            <person name="Wolfe K.H."/>
            <person name="Lopes M.R."/>
            <person name="Hittinger C.T."/>
            <person name="Goker M."/>
            <person name="Salamov A."/>
            <person name="Wisecaver J."/>
            <person name="Long T.M."/>
            <person name="Aerts A.L."/>
            <person name="Barry K."/>
            <person name="Choi C."/>
            <person name="Clum A."/>
            <person name="Coughlan A.Y."/>
            <person name="Deshpande S."/>
            <person name="Douglass A.P."/>
            <person name="Hanson S.J."/>
            <person name="Klenk H.-P."/>
            <person name="Labutti K."/>
            <person name="Lapidus A."/>
            <person name="Lindquist E."/>
            <person name="Lipzen A."/>
            <person name="Meier-Kolthoff J.P."/>
            <person name="Ohm R.A."/>
            <person name="Otillar R.P."/>
            <person name="Pangilinan J."/>
            <person name="Peng Y."/>
            <person name="Rokas A."/>
            <person name="Rosa C.A."/>
            <person name="Scheuner C."/>
            <person name="Sibirny A.A."/>
            <person name="Slot J.C."/>
            <person name="Stielow J.B."/>
            <person name="Sun H."/>
            <person name="Kurtzman C.P."/>
            <person name="Blackwell M."/>
            <person name="Grigoriev I.V."/>
            <person name="Jeffries T.W."/>
        </authorList>
    </citation>
    <scope>NUCLEOTIDE SEQUENCE [LARGE SCALE GENOMIC DNA]</scope>
    <source>
        <strain evidence="4">NRRL Y-17324</strain>
    </source>
</reference>
<dbReference type="Pfam" id="PF13899">
    <property type="entry name" value="Thioredoxin_7"/>
    <property type="match status" value="1"/>
</dbReference>
<dbReference type="Pfam" id="PF14555">
    <property type="entry name" value="UBA_4"/>
    <property type="match status" value="1"/>
</dbReference>
<dbReference type="GO" id="GO:0043130">
    <property type="term" value="F:ubiquitin binding"/>
    <property type="evidence" value="ECO:0007669"/>
    <property type="project" value="EnsemblFungi"/>
</dbReference>
<feature type="region of interest" description="Disordered" evidence="1">
    <location>
        <begin position="149"/>
        <end position="172"/>
    </location>
</feature>
<sequence>MDEQVPTFLAVTGTEDADVAKQYLELTGGDLEYAVTLFMESQPPSTANPHADDELYAQRLQQEAYGAQEEPRAADTAIHRHETLVDGFGGGGFNLPDMISDRPTDIFGAGRTGIFNQRFDEEENDYYTQRSLEEDNPYEEDEDEIIVLDSDEEEPVRTSRRRQNRQNRDEELTSNQRRLLNLFRPPFDIMSKISLDNAKKQGREEKKWILINIQDASEFQCQVLNRDFWSNSRVKQVVNDEFIFMQYQNDSPNGVNYLNFYSTSAFPHIAILDPLTGERVRTWTDGEVPQASEWVLEVEQFLTEFSLNPDSNNPVVRHEVKFDPDALTEEQQIEFALKQSIRDNEGNSEENAIALDEQLVDTDPKELVEPKDPFDLLVPTDHIEPTDGATTRIQVRFPNGKRSIHKFALSDQVRTIFQWLKFTLSQQPEEFGLSSDERFTLSNNAHKSLKLIESLDLTVDEANLKNASLLLEKA</sequence>
<dbReference type="CDD" id="cd02958">
    <property type="entry name" value="UAS"/>
    <property type="match status" value="1"/>
</dbReference>
<dbReference type="SMART" id="SM00594">
    <property type="entry name" value="UAS"/>
    <property type="match status" value="1"/>
</dbReference>
<dbReference type="SMART" id="SM00166">
    <property type="entry name" value="UBX"/>
    <property type="match status" value="1"/>
</dbReference>
<dbReference type="STRING" id="984487.A0A1E4SDD4"/>
<dbReference type="GO" id="GO:0005634">
    <property type="term" value="C:nucleus"/>
    <property type="evidence" value="ECO:0007669"/>
    <property type="project" value="TreeGrafter"/>
</dbReference>
<dbReference type="EMBL" id="KV453915">
    <property type="protein sequence ID" value="ODV77515.1"/>
    <property type="molecule type" value="Genomic_DNA"/>
</dbReference>
<gene>
    <name evidence="3" type="ORF">CANTADRAFT_23633</name>
</gene>
<dbReference type="OrthoDB" id="270602at2759"/>
<dbReference type="SUPFAM" id="SSF52833">
    <property type="entry name" value="Thioredoxin-like"/>
    <property type="match status" value="1"/>
</dbReference>
<dbReference type="Gene3D" id="1.10.8.10">
    <property type="entry name" value="DNA helicase RuvA subunit, C-terminal domain"/>
    <property type="match status" value="1"/>
</dbReference>
<dbReference type="SUPFAM" id="SSF46934">
    <property type="entry name" value="UBA-like"/>
    <property type="match status" value="1"/>
</dbReference>
<evidence type="ECO:0000256" key="1">
    <source>
        <dbReference type="SAM" id="MobiDB-lite"/>
    </source>
</evidence>
<accession>A0A1E4SDD4</accession>
<dbReference type="InterPro" id="IPR036249">
    <property type="entry name" value="Thioredoxin-like_sf"/>
</dbReference>
<dbReference type="AlphaFoldDB" id="A0A1E4SDD4"/>
<dbReference type="InterPro" id="IPR029071">
    <property type="entry name" value="Ubiquitin-like_domsf"/>
</dbReference>
<dbReference type="InterPro" id="IPR006577">
    <property type="entry name" value="UAS"/>
</dbReference>
<feature type="domain" description="UBX" evidence="2">
    <location>
        <begin position="386"/>
        <end position="472"/>
    </location>
</feature>
<dbReference type="CDD" id="cd01767">
    <property type="entry name" value="UBX"/>
    <property type="match status" value="1"/>
</dbReference>
<evidence type="ECO:0000313" key="3">
    <source>
        <dbReference type="EMBL" id="ODV77515.1"/>
    </source>
</evidence>
<dbReference type="InterPro" id="IPR001012">
    <property type="entry name" value="UBX_dom"/>
</dbReference>